<reference evidence="7" key="2">
    <citation type="submission" date="2025-09" db="UniProtKB">
        <authorList>
            <consortium name="Ensembl"/>
        </authorList>
    </citation>
    <scope>IDENTIFICATION</scope>
</reference>
<dbReference type="SUPFAM" id="SSF75553">
    <property type="entry name" value="Smc hinge domain"/>
    <property type="match status" value="1"/>
</dbReference>
<dbReference type="GO" id="GO:0051276">
    <property type="term" value="P:chromosome organization"/>
    <property type="evidence" value="ECO:0007669"/>
    <property type="project" value="InterPro"/>
</dbReference>
<dbReference type="InterPro" id="IPR036277">
    <property type="entry name" value="SMC_hinge_sf"/>
</dbReference>
<dbReference type="Proteomes" id="UP000261520">
    <property type="component" value="Unplaced"/>
</dbReference>
<dbReference type="InterPro" id="IPR010935">
    <property type="entry name" value="SMC_hinge"/>
</dbReference>
<evidence type="ECO:0000256" key="2">
    <source>
        <dbReference type="ARBA" id="ARBA00022454"/>
    </source>
</evidence>
<dbReference type="InterPro" id="IPR038892">
    <property type="entry name" value="SMCHD1"/>
</dbReference>
<dbReference type="STRING" id="409849.ENSPMGP00000018651"/>
<proteinExistence type="predicted"/>
<dbReference type="Ensembl" id="ENSPMGT00000019894.1">
    <property type="protein sequence ID" value="ENSPMGP00000018651.1"/>
    <property type="gene ID" value="ENSPMGG00000015220.1"/>
</dbReference>
<keyword evidence="4" id="KW-1133">Transmembrane helix</keyword>
<organism evidence="7 8">
    <name type="scientific">Periophthalmus magnuspinnatus</name>
    <dbReference type="NCBI Taxonomy" id="409849"/>
    <lineage>
        <taxon>Eukaryota</taxon>
        <taxon>Metazoa</taxon>
        <taxon>Chordata</taxon>
        <taxon>Craniata</taxon>
        <taxon>Vertebrata</taxon>
        <taxon>Euteleostomi</taxon>
        <taxon>Actinopterygii</taxon>
        <taxon>Neopterygii</taxon>
        <taxon>Teleostei</taxon>
        <taxon>Neoteleostei</taxon>
        <taxon>Acanthomorphata</taxon>
        <taxon>Gobiaria</taxon>
        <taxon>Gobiiformes</taxon>
        <taxon>Gobioidei</taxon>
        <taxon>Gobiidae</taxon>
        <taxon>Oxudercinae</taxon>
        <taxon>Periophthalmus</taxon>
    </lineage>
</organism>
<dbReference type="InterPro" id="IPR058617">
    <property type="entry name" value="Ig_SMCHD1_7th"/>
</dbReference>
<keyword evidence="2" id="KW-0158">Chromosome</keyword>
<dbReference type="PANTHER" id="PTHR22640:SF2">
    <property type="entry name" value="STRUCTURAL MAINTENANCE OF CHROMOSOMES FLEXIBLE HINGE DOMAIN-CONTAINING PROTEIN 1"/>
    <property type="match status" value="1"/>
</dbReference>
<dbReference type="GO" id="GO:0006302">
    <property type="term" value="P:double-strand break repair"/>
    <property type="evidence" value="ECO:0007669"/>
    <property type="project" value="InterPro"/>
</dbReference>
<keyword evidence="4" id="KW-0812">Transmembrane</keyword>
<protein>
    <recommendedName>
        <fullName evidence="6">SMC hinge domain-containing protein</fullName>
    </recommendedName>
</protein>
<feature type="transmembrane region" description="Helical" evidence="4">
    <location>
        <begin position="149"/>
        <end position="170"/>
    </location>
</feature>
<evidence type="ECO:0000313" key="8">
    <source>
        <dbReference type="Proteomes" id="UP000261520"/>
    </source>
</evidence>
<dbReference type="PANTHER" id="PTHR22640">
    <property type="entry name" value="STRUCTURAL MAINTENANCE OF CHROMOSOMES FLEXIBLE HINGE DOMAIN-CONTAINING PROTEIN 1"/>
    <property type="match status" value="1"/>
</dbReference>
<evidence type="ECO:0000256" key="3">
    <source>
        <dbReference type="SAM" id="Coils"/>
    </source>
</evidence>
<sequence length="407" mass="46201">KTATFVAGKLFPVFLVTVMSDEGKPIVNKGAVSMLYWKGELSRNAPPNTFQCCEPKETEKKDIFYFREKPIPEHVGNYTIQFCLRDINNEITLRNDQIVINVVANRPTKLAPEIPPPTQVVSYSEDIAKRMLVDNMTLMIMVSRKHGSLCPLYCPLYLSLSIFFFFLGSVGHLAHVMNDSEAWVISWHIRGDMDCVVTTTTAAARQIYNLTNGNQQVLPIDGINPSCRRTLPPLPHIRNGRVLFEPKGNPVYAANVLIYPENQKDCEIVFRNLLGSTILIDDLDSASYYRQSAVRCGEMCQTILTRQGERISSKGKFGGAQNKAPPYNKLEMFGAPVPERYISLQRNIDLLQQYRNALEKKLQHIQEQTKTFNHLDVIIKKNRESLGIMDKQLQEIETQLGMKCDIT</sequence>
<evidence type="ECO:0000313" key="7">
    <source>
        <dbReference type="Ensembl" id="ENSPMGP00000018651.1"/>
    </source>
</evidence>
<dbReference type="Gene3D" id="3.30.70.1620">
    <property type="match status" value="1"/>
</dbReference>
<feature type="domain" description="SMC hinge" evidence="6">
    <location>
        <begin position="164"/>
        <end position="290"/>
    </location>
</feature>
<evidence type="ECO:0000256" key="4">
    <source>
        <dbReference type="SAM" id="Phobius"/>
    </source>
</evidence>
<keyword evidence="3" id="KW-0175">Coiled coil</keyword>
<name>A0A3B4AQM5_9GOBI</name>
<evidence type="ECO:0000256" key="1">
    <source>
        <dbReference type="ARBA" id="ARBA00004286"/>
    </source>
</evidence>
<feature type="signal peptide" evidence="5">
    <location>
        <begin position="1"/>
        <end position="20"/>
    </location>
</feature>
<dbReference type="Gene3D" id="1.20.1060.20">
    <property type="match status" value="1"/>
</dbReference>
<accession>A0A3B4AQM5</accession>
<comment type="subcellular location">
    <subcellularLocation>
        <location evidence="1">Chromosome</location>
    </subcellularLocation>
</comment>
<dbReference type="GO" id="GO:0005524">
    <property type="term" value="F:ATP binding"/>
    <property type="evidence" value="ECO:0007669"/>
    <property type="project" value="InterPro"/>
</dbReference>
<keyword evidence="4" id="KW-0472">Membrane</keyword>
<reference evidence="7" key="1">
    <citation type="submission" date="2025-08" db="UniProtKB">
        <authorList>
            <consortium name="Ensembl"/>
        </authorList>
    </citation>
    <scope>IDENTIFICATION</scope>
</reference>
<dbReference type="SMART" id="SM00968">
    <property type="entry name" value="SMC_hinge"/>
    <property type="match status" value="1"/>
</dbReference>
<feature type="coiled-coil region" evidence="3">
    <location>
        <begin position="341"/>
        <end position="371"/>
    </location>
</feature>
<evidence type="ECO:0000256" key="5">
    <source>
        <dbReference type="SAM" id="SignalP"/>
    </source>
</evidence>
<feature type="chain" id="PRO_5017307111" description="SMC hinge domain-containing protein" evidence="5">
    <location>
        <begin position="21"/>
        <end position="407"/>
    </location>
</feature>
<evidence type="ECO:0000259" key="6">
    <source>
        <dbReference type="SMART" id="SM00968"/>
    </source>
</evidence>
<dbReference type="Pfam" id="PF06470">
    <property type="entry name" value="SMC_hinge"/>
    <property type="match status" value="1"/>
</dbReference>
<keyword evidence="8" id="KW-1185">Reference proteome</keyword>
<dbReference type="AlphaFoldDB" id="A0A3B4AQM5"/>
<dbReference type="Pfam" id="PF26201">
    <property type="entry name" value="Ig_SMCHD1_7th"/>
    <property type="match status" value="1"/>
</dbReference>
<dbReference type="GO" id="GO:0005694">
    <property type="term" value="C:chromosome"/>
    <property type="evidence" value="ECO:0007669"/>
    <property type="project" value="UniProtKB-SubCell"/>
</dbReference>
<keyword evidence="5" id="KW-0732">Signal</keyword>